<dbReference type="SUPFAM" id="SSF141571">
    <property type="entry name" value="Pentapeptide repeat-like"/>
    <property type="match status" value="1"/>
</dbReference>
<evidence type="ECO:0000313" key="1">
    <source>
        <dbReference type="EMBL" id="MBB5057993.1"/>
    </source>
</evidence>
<keyword evidence="2" id="KW-1185">Reference proteome</keyword>
<dbReference type="InterPro" id="IPR001646">
    <property type="entry name" value="5peptide_repeat"/>
</dbReference>
<organism evidence="1 2">
    <name type="scientific">Granulicella aggregans</name>
    <dbReference type="NCBI Taxonomy" id="474949"/>
    <lineage>
        <taxon>Bacteria</taxon>
        <taxon>Pseudomonadati</taxon>
        <taxon>Acidobacteriota</taxon>
        <taxon>Terriglobia</taxon>
        <taxon>Terriglobales</taxon>
        <taxon>Acidobacteriaceae</taxon>
        <taxon>Granulicella</taxon>
    </lineage>
</organism>
<name>A0A7W8E3H7_9BACT</name>
<dbReference type="AlphaFoldDB" id="A0A7W8E3H7"/>
<dbReference type="Proteomes" id="UP000540989">
    <property type="component" value="Unassembled WGS sequence"/>
</dbReference>
<gene>
    <name evidence="1" type="ORF">HDF16_002699</name>
</gene>
<protein>
    <submittedName>
        <fullName evidence="1">Uncharacterized protein YjbI with pentapeptide repeats</fullName>
    </submittedName>
</protein>
<reference evidence="1 2" key="1">
    <citation type="submission" date="2020-08" db="EMBL/GenBank/DDBJ databases">
        <title>Genomic Encyclopedia of Type Strains, Phase IV (KMG-V): Genome sequencing to study the core and pangenomes of soil and plant-associated prokaryotes.</title>
        <authorList>
            <person name="Whitman W."/>
        </authorList>
    </citation>
    <scope>NUCLEOTIDE SEQUENCE [LARGE SCALE GENOMIC DNA]</scope>
    <source>
        <strain evidence="1 2">M8UP14</strain>
    </source>
</reference>
<sequence length="95" mass="10247">MFPCATNKLEHTKRVIEAIDADLRQSSFRNVNLSDALLDDVNLTRVSIHNANMSHLTIRDACLQGMSIADCSTAGATINGILVDDLLAAYNAAKS</sequence>
<dbReference type="EMBL" id="JACHIP010000003">
    <property type="protein sequence ID" value="MBB5057993.1"/>
    <property type="molecule type" value="Genomic_DNA"/>
</dbReference>
<evidence type="ECO:0000313" key="2">
    <source>
        <dbReference type="Proteomes" id="UP000540989"/>
    </source>
</evidence>
<dbReference type="Gene3D" id="2.160.20.80">
    <property type="entry name" value="E3 ubiquitin-protein ligase SopA"/>
    <property type="match status" value="1"/>
</dbReference>
<proteinExistence type="predicted"/>
<dbReference type="Pfam" id="PF00805">
    <property type="entry name" value="Pentapeptide"/>
    <property type="match status" value="1"/>
</dbReference>
<accession>A0A7W8E3H7</accession>
<comment type="caution">
    <text evidence="1">The sequence shown here is derived from an EMBL/GenBank/DDBJ whole genome shotgun (WGS) entry which is preliminary data.</text>
</comment>
<dbReference type="RefSeq" id="WP_184217196.1">
    <property type="nucleotide sequence ID" value="NZ_JACHIP010000003.1"/>
</dbReference>